<gene>
    <name evidence="2" type="ORF">Pfra01_001109400</name>
</gene>
<comment type="caution">
    <text evidence="2">The sequence shown here is derived from an EMBL/GenBank/DDBJ whole genome shotgun (WGS) entry which is preliminary data.</text>
</comment>
<sequence length="92" mass="10649">MHELMAKNINEEKFAKQLGVYEKMQSLTETGGTGLVQFMNTKEYKQFSQYQEFLIAERRKALQQAHQAQRSAALKKSKSFLSKKWFGGTRQG</sequence>
<dbReference type="EMBL" id="BSXT01001088">
    <property type="protein sequence ID" value="GMF38446.1"/>
    <property type="molecule type" value="Genomic_DNA"/>
</dbReference>
<dbReference type="AlphaFoldDB" id="A0A9W6XH97"/>
<dbReference type="Pfam" id="PF18488">
    <property type="entry name" value="WYL_3"/>
    <property type="match status" value="1"/>
</dbReference>
<organism evidence="2 3">
    <name type="scientific">Phytophthora fragariaefolia</name>
    <dbReference type="NCBI Taxonomy" id="1490495"/>
    <lineage>
        <taxon>Eukaryota</taxon>
        <taxon>Sar</taxon>
        <taxon>Stramenopiles</taxon>
        <taxon>Oomycota</taxon>
        <taxon>Peronosporomycetes</taxon>
        <taxon>Peronosporales</taxon>
        <taxon>Peronosporaceae</taxon>
        <taxon>Phytophthora</taxon>
    </lineage>
</organism>
<name>A0A9W6XH97_9STRA</name>
<dbReference type="InterPro" id="IPR040691">
    <property type="entry name" value="PexRD2_WYL"/>
</dbReference>
<evidence type="ECO:0000313" key="3">
    <source>
        <dbReference type="Proteomes" id="UP001165121"/>
    </source>
</evidence>
<evidence type="ECO:0000313" key="2">
    <source>
        <dbReference type="EMBL" id="GMF38446.1"/>
    </source>
</evidence>
<accession>A0A9W6XH97</accession>
<dbReference type="Gene3D" id="1.10.10.2470">
    <property type="match status" value="1"/>
</dbReference>
<reference evidence="2" key="1">
    <citation type="submission" date="2023-04" db="EMBL/GenBank/DDBJ databases">
        <title>Phytophthora fragariaefolia NBRC 109709.</title>
        <authorList>
            <person name="Ichikawa N."/>
            <person name="Sato H."/>
            <person name="Tonouchi N."/>
        </authorList>
    </citation>
    <scope>NUCLEOTIDE SEQUENCE</scope>
    <source>
        <strain evidence="2">NBRC 109709</strain>
    </source>
</reference>
<feature type="domain" description="PexRD2 WYL" evidence="1">
    <location>
        <begin position="1"/>
        <end position="56"/>
    </location>
</feature>
<proteinExistence type="predicted"/>
<dbReference type="Proteomes" id="UP001165121">
    <property type="component" value="Unassembled WGS sequence"/>
</dbReference>
<keyword evidence="3" id="KW-1185">Reference proteome</keyword>
<dbReference type="OrthoDB" id="129040at2759"/>
<evidence type="ECO:0000259" key="1">
    <source>
        <dbReference type="Pfam" id="PF18488"/>
    </source>
</evidence>
<protein>
    <submittedName>
        <fullName evidence="2">Unnamed protein product</fullName>
    </submittedName>
</protein>